<dbReference type="AlphaFoldDB" id="A0A0H2LR77"/>
<dbReference type="InterPro" id="IPR000587">
    <property type="entry name" value="Creatinase_N"/>
</dbReference>
<dbReference type="PATRIC" id="fig|34073.19.peg.6246"/>
<dbReference type="EMBL" id="JZWI01000044">
    <property type="protein sequence ID" value="KLN52813.1"/>
    <property type="molecule type" value="Genomic_DNA"/>
</dbReference>
<comment type="caution">
    <text evidence="2">The sequence shown here is derived from an EMBL/GenBank/DDBJ whole genome shotgun (WGS) entry which is preliminary data.</text>
</comment>
<evidence type="ECO:0000259" key="1">
    <source>
        <dbReference type="Pfam" id="PF01321"/>
    </source>
</evidence>
<dbReference type="Proteomes" id="UP000035170">
    <property type="component" value="Unassembled WGS sequence"/>
</dbReference>
<sequence>MQTMHPVIVSGRHVLDTSIFPLDEFEDRLRQARESMDAHGLDGLVVYGNGENSAALTYLTNLAPRMRWALAFIPRQGEVELVVAGPERDLHFAQAATWVKSLTAYDKLEPVVRRWSDGLRMATARERLRLGFAGNKHVRQHVLDSVTRCLPQEVEAWVDVDASLDGLRATLRPRELRTMRSNIGRIEALAAMARQVVNDGGKAADAVRAVEKAGLLRGAHEVRTLFSRDAGLTLQPFERVEAEVGNAFAGFIARRELGYWAEALVSHNVEPEYAADIVEALSRMVAAAAAGVRVSDLEQLRSPRSTGATQHPFTSRGVAQLGLEIQEMAPTEKLQVGGIYSLRAGLVFPDKTGAIGSVIVLVHDDSVEVLLQSAPTATRKAELA</sequence>
<dbReference type="SUPFAM" id="SSF53092">
    <property type="entry name" value="Creatinase/prolidase N-terminal domain"/>
    <property type="match status" value="1"/>
</dbReference>
<proteinExistence type="predicted"/>
<organism evidence="2 3">
    <name type="scientific">Variovorax paradoxus</name>
    <dbReference type="NCBI Taxonomy" id="34073"/>
    <lineage>
        <taxon>Bacteria</taxon>
        <taxon>Pseudomonadati</taxon>
        <taxon>Pseudomonadota</taxon>
        <taxon>Betaproteobacteria</taxon>
        <taxon>Burkholderiales</taxon>
        <taxon>Comamonadaceae</taxon>
        <taxon>Variovorax</taxon>
    </lineage>
</organism>
<reference evidence="2 3" key="1">
    <citation type="submission" date="2015-03" db="EMBL/GenBank/DDBJ databases">
        <title>Genome sequence of Variovorax paradoxus TBEA6.</title>
        <authorList>
            <person name="Poehlein A."/>
            <person name="Schuldes J."/>
            <person name="Wuebbeler J.H."/>
            <person name="Hiessl S."/>
            <person name="Steinbuechel A."/>
            <person name="Daniel R."/>
        </authorList>
    </citation>
    <scope>NUCLEOTIDE SEQUENCE [LARGE SCALE GENOMIC DNA]</scope>
    <source>
        <strain evidence="2 3">TBEA6</strain>
    </source>
</reference>
<protein>
    <recommendedName>
        <fullName evidence="1">Creatinase N-terminal domain-containing protein</fullName>
    </recommendedName>
</protein>
<gene>
    <name evidence="2" type="ORF">VPARA_60800</name>
</gene>
<accession>A0A0H2LR77</accession>
<dbReference type="InterPro" id="IPR029149">
    <property type="entry name" value="Creatin/AminoP/Spt16_N"/>
</dbReference>
<dbReference type="RefSeq" id="WP_047787229.1">
    <property type="nucleotide sequence ID" value="NZ_JZWI01000044.1"/>
</dbReference>
<dbReference type="Gene3D" id="3.40.350.10">
    <property type="entry name" value="Creatinase/prolidase N-terminal domain"/>
    <property type="match status" value="1"/>
</dbReference>
<name>A0A0H2LR77_VARPD</name>
<evidence type="ECO:0000313" key="2">
    <source>
        <dbReference type="EMBL" id="KLN52813.1"/>
    </source>
</evidence>
<keyword evidence="3" id="KW-1185">Reference proteome</keyword>
<dbReference type="Pfam" id="PF01321">
    <property type="entry name" value="Creatinase_N"/>
    <property type="match status" value="1"/>
</dbReference>
<evidence type="ECO:0000313" key="3">
    <source>
        <dbReference type="Proteomes" id="UP000035170"/>
    </source>
</evidence>
<feature type="domain" description="Creatinase N-terminal" evidence="1">
    <location>
        <begin position="28"/>
        <end position="169"/>
    </location>
</feature>